<dbReference type="Pfam" id="PF00271">
    <property type="entry name" value="Helicase_C"/>
    <property type="match status" value="1"/>
</dbReference>
<comment type="caution">
    <text evidence="8">The sequence shown here is derived from an EMBL/GenBank/DDBJ whole genome shotgun (WGS) entry which is preliminary data.</text>
</comment>
<comment type="subcellular location">
    <subcellularLocation>
        <location evidence="1">Nucleus</location>
    </subcellularLocation>
</comment>
<dbReference type="GO" id="GO:0005524">
    <property type="term" value="F:ATP binding"/>
    <property type="evidence" value="ECO:0007669"/>
    <property type="project" value="UniProtKB-KW"/>
</dbReference>
<dbReference type="PROSITE" id="PS00690">
    <property type="entry name" value="DEAH_ATP_HELICASE"/>
    <property type="match status" value="1"/>
</dbReference>
<dbReference type="InterPro" id="IPR027417">
    <property type="entry name" value="P-loop_NTPase"/>
</dbReference>
<feature type="compositionally biased region" description="Basic and acidic residues" evidence="5">
    <location>
        <begin position="381"/>
        <end position="393"/>
    </location>
</feature>
<dbReference type="Gene3D" id="3.40.50.300">
    <property type="entry name" value="P-loop containing nucleotide triphosphate hydrolases"/>
    <property type="match status" value="1"/>
</dbReference>
<keyword evidence="3" id="KW-0378">Hydrolase</keyword>
<dbReference type="GO" id="GO:0006281">
    <property type="term" value="P:DNA repair"/>
    <property type="evidence" value="ECO:0007669"/>
    <property type="project" value="TreeGrafter"/>
</dbReference>
<dbReference type="PROSITE" id="PS51194">
    <property type="entry name" value="HELICASE_CTER"/>
    <property type="match status" value="1"/>
</dbReference>
<dbReference type="Gene3D" id="3.40.50.10810">
    <property type="entry name" value="Tandem AAA-ATPase domain"/>
    <property type="match status" value="1"/>
</dbReference>
<protein>
    <submittedName>
        <fullName evidence="8">Transcription termination factor 2 isoform X1</fullName>
    </submittedName>
</protein>
<evidence type="ECO:0000259" key="6">
    <source>
        <dbReference type="PROSITE" id="PS51192"/>
    </source>
</evidence>
<feature type="compositionally biased region" description="Basic and acidic residues" evidence="5">
    <location>
        <begin position="13"/>
        <end position="27"/>
    </location>
</feature>
<feature type="region of interest" description="Disordered" evidence="5">
    <location>
        <begin position="1447"/>
        <end position="1467"/>
    </location>
</feature>
<reference evidence="8 9" key="1">
    <citation type="submission" date="2018-03" db="EMBL/GenBank/DDBJ databases">
        <title>Draft genome sequence of Rohu Carp (Labeo rohita).</title>
        <authorList>
            <person name="Das P."/>
            <person name="Kushwaha B."/>
            <person name="Joshi C.G."/>
            <person name="Kumar D."/>
            <person name="Nagpure N.S."/>
            <person name="Sahoo L."/>
            <person name="Das S.P."/>
            <person name="Bit A."/>
            <person name="Patnaik S."/>
            <person name="Meher P.K."/>
            <person name="Jayasankar P."/>
            <person name="Koringa P.G."/>
            <person name="Patel N.V."/>
            <person name="Hinsu A.T."/>
            <person name="Kumar R."/>
            <person name="Pandey M."/>
            <person name="Agarwal S."/>
            <person name="Srivastava S."/>
            <person name="Singh M."/>
            <person name="Iquebal M.A."/>
            <person name="Jaiswal S."/>
            <person name="Angadi U.B."/>
            <person name="Kumar N."/>
            <person name="Raza M."/>
            <person name="Shah T.M."/>
            <person name="Rai A."/>
            <person name="Jena J.K."/>
        </authorList>
    </citation>
    <scope>NUCLEOTIDE SEQUENCE [LARGE SCALE GENOMIC DNA]</scope>
    <source>
        <strain evidence="8">DASCIFA01</strain>
        <tissue evidence="8">Testis</tissue>
    </source>
</reference>
<dbReference type="InterPro" id="IPR050628">
    <property type="entry name" value="SNF2_RAD54_helicase_TF"/>
</dbReference>
<keyword evidence="2" id="KW-0547">Nucleotide-binding</keyword>
<evidence type="ECO:0000256" key="5">
    <source>
        <dbReference type="SAM" id="MobiDB-lite"/>
    </source>
</evidence>
<dbReference type="Proteomes" id="UP000290572">
    <property type="component" value="Unassembled WGS sequence"/>
</dbReference>
<feature type="region of interest" description="Disordered" evidence="5">
    <location>
        <begin position="13"/>
        <end position="280"/>
    </location>
</feature>
<feature type="compositionally biased region" description="Polar residues" evidence="5">
    <location>
        <begin position="149"/>
        <end position="165"/>
    </location>
</feature>
<dbReference type="Pfam" id="PF00176">
    <property type="entry name" value="SNF2-rel_dom"/>
    <property type="match status" value="1"/>
</dbReference>
<dbReference type="InterPro" id="IPR000330">
    <property type="entry name" value="SNF2_N"/>
</dbReference>
<evidence type="ECO:0000256" key="1">
    <source>
        <dbReference type="ARBA" id="ARBA00004123"/>
    </source>
</evidence>
<evidence type="ECO:0000256" key="2">
    <source>
        <dbReference type="ARBA" id="ARBA00022741"/>
    </source>
</evidence>
<dbReference type="PROSITE" id="PS51192">
    <property type="entry name" value="HELICASE_ATP_BIND_1"/>
    <property type="match status" value="1"/>
</dbReference>
<feature type="domain" description="Helicase ATP-binding" evidence="6">
    <location>
        <begin position="505"/>
        <end position="627"/>
    </location>
</feature>
<feature type="compositionally biased region" description="Low complexity" evidence="5">
    <location>
        <begin position="178"/>
        <end position="192"/>
    </location>
</feature>
<feature type="compositionally biased region" description="Basic and acidic residues" evidence="5">
    <location>
        <begin position="46"/>
        <end position="89"/>
    </location>
</feature>
<evidence type="ECO:0000259" key="7">
    <source>
        <dbReference type="PROSITE" id="PS51194"/>
    </source>
</evidence>
<name>A0A498L973_LABRO</name>
<feature type="compositionally biased region" description="Basic and acidic residues" evidence="5">
    <location>
        <begin position="131"/>
        <end position="142"/>
    </location>
</feature>
<feature type="region of interest" description="Disordered" evidence="5">
    <location>
        <begin position="1070"/>
        <end position="1416"/>
    </location>
</feature>
<dbReference type="SUPFAM" id="SSF52540">
    <property type="entry name" value="P-loop containing nucleoside triphosphate hydrolases"/>
    <property type="match status" value="2"/>
</dbReference>
<dbReference type="PANTHER" id="PTHR45626:SF50">
    <property type="entry name" value="TRANSCRIPTION TERMINATION FACTOR 2"/>
    <property type="match status" value="1"/>
</dbReference>
<gene>
    <name evidence="8" type="ORF">ROHU_013604</name>
</gene>
<keyword evidence="9" id="KW-1185">Reference proteome</keyword>
<accession>A0A498L973</accession>
<dbReference type="InterPro" id="IPR001650">
    <property type="entry name" value="Helicase_C-like"/>
</dbReference>
<organism evidence="8 9">
    <name type="scientific">Labeo rohita</name>
    <name type="common">Indian major carp</name>
    <name type="synonym">Cyprinus rohita</name>
    <dbReference type="NCBI Taxonomy" id="84645"/>
    <lineage>
        <taxon>Eukaryota</taxon>
        <taxon>Metazoa</taxon>
        <taxon>Chordata</taxon>
        <taxon>Craniata</taxon>
        <taxon>Vertebrata</taxon>
        <taxon>Euteleostomi</taxon>
        <taxon>Actinopterygii</taxon>
        <taxon>Neopterygii</taxon>
        <taxon>Teleostei</taxon>
        <taxon>Ostariophysi</taxon>
        <taxon>Cypriniformes</taxon>
        <taxon>Cyprinidae</taxon>
        <taxon>Labeoninae</taxon>
        <taxon>Labeonini</taxon>
        <taxon>Labeo</taxon>
    </lineage>
</organism>
<dbReference type="PANTHER" id="PTHR45626">
    <property type="entry name" value="TRANSCRIPTION TERMINATION FACTOR 2-RELATED"/>
    <property type="match status" value="1"/>
</dbReference>
<feature type="domain" description="Helicase C-terminal" evidence="7">
    <location>
        <begin position="833"/>
        <end position="996"/>
    </location>
</feature>
<feature type="compositionally biased region" description="Basic and acidic residues" evidence="5">
    <location>
        <begin position="193"/>
        <end position="209"/>
    </location>
</feature>
<proteinExistence type="predicted"/>
<dbReference type="InterPro" id="IPR014001">
    <property type="entry name" value="Helicase_ATP-bd"/>
</dbReference>
<evidence type="ECO:0000256" key="4">
    <source>
        <dbReference type="ARBA" id="ARBA00022840"/>
    </source>
</evidence>
<dbReference type="GO" id="GO:0016787">
    <property type="term" value="F:hydrolase activity"/>
    <property type="evidence" value="ECO:0007669"/>
    <property type="project" value="UniProtKB-KW"/>
</dbReference>
<keyword evidence="4" id="KW-0067">ATP-binding</keyword>
<dbReference type="GO" id="GO:0008094">
    <property type="term" value="F:ATP-dependent activity, acting on DNA"/>
    <property type="evidence" value="ECO:0007669"/>
    <property type="project" value="TreeGrafter"/>
</dbReference>
<dbReference type="CDD" id="cd18793">
    <property type="entry name" value="SF2_C_SNF"/>
    <property type="match status" value="1"/>
</dbReference>
<feature type="compositionally biased region" description="Low complexity" evidence="5">
    <location>
        <begin position="221"/>
        <end position="242"/>
    </location>
</feature>
<evidence type="ECO:0000313" key="9">
    <source>
        <dbReference type="Proteomes" id="UP000290572"/>
    </source>
</evidence>
<evidence type="ECO:0000256" key="3">
    <source>
        <dbReference type="ARBA" id="ARBA00022801"/>
    </source>
</evidence>
<dbReference type="InterPro" id="IPR002464">
    <property type="entry name" value="DNA/RNA_helicase_DEAH_CS"/>
</dbReference>
<evidence type="ECO:0000313" key="8">
    <source>
        <dbReference type="EMBL" id="RXN02964.1"/>
    </source>
</evidence>
<dbReference type="InterPro" id="IPR049730">
    <property type="entry name" value="SNF2/RAD54-like_C"/>
</dbReference>
<sequence length="1604" mass="170771">MNKFLATILSHLQKDPENRTDLSDKDLQSSSLTPVRNPFKVKKKQDKSSEHKRDLDAEKDREVNGENKHVNGKDHGSAKKKEERSKTTETEANNKNGSDGQSGLDREGKDPGGSESWRNKKLPAGMKIKKRVSDDERPRSTSEDGSCPESPNSVNGSIQGPSESESSLKDQQEKKPTKTGSSAQSPSKSSSACDKKASAEIETKDDRSNKQSTSNSKSVTDKTQSLQSKSSSSSSSTSQDVTVSEKPKALNVQKTVPEQSQAKDQKGIARFGEWSDGEDDVQLVSVQPPTQQSAPTTAAPVQKTLTSFPGFQPASKVQGQSEDPRALHSHLTAQLKQKKATLSVVNVSALPDKGERLKSQVKELEEALESLSLTTVSLSESQDKDKSEVEHKAAHSHSNPFSRPGGTIHLPVAPAPMLKESSSSSLGLNLSQGYSQMFGVVSAVNPQSQAFYGGRMTENRLLAVRNATTEAIDHLHDSLESCPTEDTEAPDPKGIKVSGAVASSEESFGLAVVERDTETLWRNFGLAEHDVVITTYSLVSKEIPVQKEDAEKPSKDSDHVATELSPLLRVAWARVILDEAHNIKNPKVQTSMAVCKLRARSRWAVTGTPIQNNLLDMYSLLKFLRCSPFDEYKLWKAQVDNGSKRGGERLNILTRALLLRRTKNQLDATGKPLVSLPDRTCEVHRLKLSEDEQAVYDVVFAQSRSTLQNYLKRHEEGNPKKGDSSNPFEKVAREFGMSQQEPLSSSQQPQASSTIHILSLLLRLRQCCCHLSLLKKTLDQSELQGDGVALSLEEQLCALSLSEPSDSDPKDTVSLNGSRFSSELFKDTRESTKISAILTELREITKKDQKSVIVSQWTSMLNIVAIHLNKMGLKFAVIDGTVNPKRRMDLVEEFNTNPKGPQVMLVSLCAGGVGINLIGGNHLFLIDMHWFVCEGTVEDKISSLQDKKKELAQKVLSGTGSSFTKLSLADLRVIFEKGSGLAEANSGFAEGGSDLAEKGSDLAEANSGFAEKGPDLAEKGSGLAEADSGFAEEGSDLAEKGSDLAEANSGFAEGGSDLAEKGSDLAEANSGFAEEGSDLAEKGSDLAEANSGFAEEGSDLAEKGSGLAEADSGFAEEGSDLAEKGSGLAEANSGFAEGGSDLAEKGSDLAEANSGFAEEGSDLAEKGSGLAEANSGFAEGGSDLAEKGSDLAEANSGFAEEGSDLAEKGSGLAEANSGFAEGGSDLAEKGSDLAEANSGFAEEGSDLAEKGSGLAEANSGFAEGGSDLAEKGSDLAEANSGFAEEGSDLAEKGSGLAEANSGFAEGGSDLAEKGSDLAEANSGFAEEGSDLAEKGSGLAEANSGFAEGGSDLAEKGSDLAEANSGFAEEGSDLAEKGSGLAEADSGFAEEGSDLAEKGSGLAEANSGFAEGGSDLAEKGSDLAEANSGFAEKGPDLAEKGSGLAEADSGFAEEGSDLTEASSGFAEKGPDLAEKGSGLAEADSGFAEEGSDLAEKVLVWLRQILVLLRGALIWQRRAPIWLRQILVLLRGALIWQRRAPIWLRQILVLLRRALIWQRRDLVWQKQDLVLLRRVLIWQRRVLVWQKQVLVLLRRVLIWLRQVLIW</sequence>
<feature type="compositionally biased region" description="Basic and acidic residues" evidence="5">
    <location>
        <begin position="166"/>
        <end position="176"/>
    </location>
</feature>
<dbReference type="STRING" id="84645.A0A498L973"/>
<dbReference type="EMBL" id="QBIY01013491">
    <property type="protein sequence ID" value="RXN02964.1"/>
    <property type="molecule type" value="Genomic_DNA"/>
</dbReference>
<dbReference type="InterPro" id="IPR038718">
    <property type="entry name" value="SNF2-like_sf"/>
</dbReference>
<feature type="region of interest" description="Disordered" evidence="5">
    <location>
        <begin position="377"/>
        <end position="406"/>
    </location>
</feature>
<feature type="region of interest" description="Disordered" evidence="5">
    <location>
        <begin position="1006"/>
        <end position="1037"/>
    </location>
</feature>
<dbReference type="GO" id="GO:0005634">
    <property type="term" value="C:nucleus"/>
    <property type="evidence" value="ECO:0007669"/>
    <property type="project" value="UniProtKB-SubCell"/>
</dbReference>